<dbReference type="InterPro" id="IPR013087">
    <property type="entry name" value="Znf_C2H2_type"/>
</dbReference>
<dbReference type="EMBL" id="CDHK01000004">
    <property type="protein sequence ID" value="CEO60623.1"/>
    <property type="molecule type" value="Genomic_DNA"/>
</dbReference>
<evidence type="ECO:0000256" key="7">
    <source>
        <dbReference type="PROSITE-ProRule" id="PRU00042"/>
    </source>
</evidence>
<feature type="domain" description="Zn(2)-C6 fungal-type" evidence="8">
    <location>
        <begin position="91"/>
        <end position="120"/>
    </location>
</feature>
<dbReference type="OrthoDB" id="654211at2759"/>
<keyword evidence="4" id="KW-0238">DNA-binding</keyword>
<dbReference type="PANTHER" id="PTHR47660:SF2">
    <property type="entry name" value="TRANSCRIPTION FACTOR WITH C2H2 AND ZN(2)-CYS(6) DNA BINDING DOMAIN (EUROFUNG)"/>
    <property type="match status" value="1"/>
</dbReference>
<accession>A0A0F7VEW8</accession>
<dbReference type="SUPFAM" id="SSF57667">
    <property type="entry name" value="beta-beta-alpha zinc fingers"/>
    <property type="match status" value="1"/>
</dbReference>
<evidence type="ECO:0000256" key="1">
    <source>
        <dbReference type="ARBA" id="ARBA00022723"/>
    </source>
</evidence>
<evidence type="ECO:0000256" key="5">
    <source>
        <dbReference type="ARBA" id="ARBA00023163"/>
    </source>
</evidence>
<evidence type="ECO:0000313" key="10">
    <source>
        <dbReference type="EMBL" id="CEO60623.1"/>
    </source>
</evidence>
<dbReference type="InterPro" id="IPR036864">
    <property type="entry name" value="Zn2-C6_fun-type_DNA-bd_sf"/>
</dbReference>
<dbReference type="Proteomes" id="UP000042958">
    <property type="component" value="Unassembled WGS sequence"/>
</dbReference>
<dbReference type="InterPro" id="IPR001138">
    <property type="entry name" value="Zn2Cys6_DnaBD"/>
</dbReference>
<proteinExistence type="predicted"/>
<evidence type="ECO:0000259" key="8">
    <source>
        <dbReference type="PROSITE" id="PS50048"/>
    </source>
</evidence>
<evidence type="ECO:0000256" key="3">
    <source>
        <dbReference type="ARBA" id="ARBA00023015"/>
    </source>
</evidence>
<dbReference type="GO" id="GO:0008270">
    <property type="term" value="F:zinc ion binding"/>
    <property type="evidence" value="ECO:0007669"/>
    <property type="project" value="UniProtKB-KW"/>
</dbReference>
<dbReference type="InterPro" id="IPR036236">
    <property type="entry name" value="Znf_C2H2_sf"/>
</dbReference>
<gene>
    <name evidence="10" type="ORF">PMG11_05240</name>
</gene>
<dbReference type="Gene3D" id="4.10.240.10">
    <property type="entry name" value="Zn(2)-C6 fungal-type DNA-binding domain"/>
    <property type="match status" value="1"/>
</dbReference>
<evidence type="ECO:0000259" key="9">
    <source>
        <dbReference type="PROSITE" id="PS50157"/>
    </source>
</evidence>
<evidence type="ECO:0000256" key="2">
    <source>
        <dbReference type="ARBA" id="ARBA00022833"/>
    </source>
</evidence>
<keyword evidence="2" id="KW-0862">Zinc</keyword>
<evidence type="ECO:0000256" key="6">
    <source>
        <dbReference type="ARBA" id="ARBA00023242"/>
    </source>
</evidence>
<evidence type="ECO:0000256" key="4">
    <source>
        <dbReference type="ARBA" id="ARBA00023125"/>
    </source>
</evidence>
<keyword evidence="1" id="KW-0479">Metal-binding</keyword>
<dbReference type="GO" id="GO:0003677">
    <property type="term" value="F:DNA binding"/>
    <property type="evidence" value="ECO:0007669"/>
    <property type="project" value="UniProtKB-KW"/>
</dbReference>
<dbReference type="STRING" id="104259.A0A0F7VEW8"/>
<dbReference type="Pfam" id="PF00172">
    <property type="entry name" value="Zn_clus"/>
    <property type="match status" value="1"/>
</dbReference>
<keyword evidence="5" id="KW-0804">Transcription</keyword>
<sequence>MQHSPPPSRLEAAADEKHWKCDRCCSTFKRHDHLKRHSATHKTQRSHACHFCGALFSRGDVLRRHWRSCKTRLENGIEMPQGHRGGKHKRACDGCASIRKACNGENPCSECNHRGRPCTYQRLYEDLDVTISSPRDDSVKNDPKGDAFETGMEINEPEGPPWELGPQNFYPSRQTGQIVYARNSFGT</sequence>
<reference evidence="11" key="1">
    <citation type="journal article" date="2015" name="Genome Announc.">
        <title>Draft genome sequence of the fungus Penicillium brasilianum MG11.</title>
        <authorList>
            <person name="Horn F."/>
            <person name="Linde J."/>
            <person name="Mattern D.J."/>
            <person name="Walther G."/>
            <person name="Guthke R."/>
            <person name="Brakhage A.A."/>
            <person name="Valiante V."/>
        </authorList>
    </citation>
    <scope>NUCLEOTIDE SEQUENCE [LARGE SCALE GENOMIC DNA]</scope>
    <source>
        <strain evidence="11">MG11</strain>
    </source>
</reference>
<keyword evidence="11" id="KW-1185">Reference proteome</keyword>
<evidence type="ECO:0008006" key="12">
    <source>
        <dbReference type="Google" id="ProtNLM"/>
    </source>
</evidence>
<evidence type="ECO:0000313" key="11">
    <source>
        <dbReference type="Proteomes" id="UP000042958"/>
    </source>
</evidence>
<dbReference type="SUPFAM" id="SSF57701">
    <property type="entry name" value="Zn2/Cys6 DNA-binding domain"/>
    <property type="match status" value="1"/>
</dbReference>
<keyword evidence="3" id="KW-0805">Transcription regulation</keyword>
<dbReference type="PROSITE" id="PS50157">
    <property type="entry name" value="ZINC_FINGER_C2H2_2"/>
    <property type="match status" value="1"/>
</dbReference>
<dbReference type="PROSITE" id="PS00028">
    <property type="entry name" value="ZINC_FINGER_C2H2_1"/>
    <property type="match status" value="1"/>
</dbReference>
<dbReference type="AlphaFoldDB" id="A0A0F7VEW8"/>
<dbReference type="Gene3D" id="3.30.160.60">
    <property type="entry name" value="Classic Zinc Finger"/>
    <property type="match status" value="1"/>
</dbReference>
<dbReference type="GO" id="GO:0000981">
    <property type="term" value="F:DNA-binding transcription factor activity, RNA polymerase II-specific"/>
    <property type="evidence" value="ECO:0007669"/>
    <property type="project" value="InterPro"/>
</dbReference>
<dbReference type="PROSITE" id="PS50048">
    <property type="entry name" value="ZN2_CY6_FUNGAL_2"/>
    <property type="match status" value="1"/>
</dbReference>
<name>A0A0F7VEW8_PENBI</name>
<feature type="domain" description="C2H2-type" evidence="9">
    <location>
        <begin position="19"/>
        <end position="46"/>
    </location>
</feature>
<protein>
    <recommendedName>
        <fullName evidence="12">Zn(2)-C6 fungal-type domain-containing protein</fullName>
    </recommendedName>
</protein>
<dbReference type="PANTHER" id="PTHR47660">
    <property type="entry name" value="TRANSCRIPTION FACTOR WITH C2H2 AND ZN(2)-CYS(6) DNA BINDING DOMAIN (EUROFUNG)-RELATED-RELATED"/>
    <property type="match status" value="1"/>
</dbReference>
<keyword evidence="6" id="KW-0539">Nucleus</keyword>
<keyword evidence="7" id="KW-0863">Zinc-finger</keyword>
<organism evidence="10 11">
    <name type="scientific">Penicillium brasilianum</name>
    <dbReference type="NCBI Taxonomy" id="104259"/>
    <lineage>
        <taxon>Eukaryota</taxon>
        <taxon>Fungi</taxon>
        <taxon>Dikarya</taxon>
        <taxon>Ascomycota</taxon>
        <taxon>Pezizomycotina</taxon>
        <taxon>Eurotiomycetes</taxon>
        <taxon>Eurotiomycetidae</taxon>
        <taxon>Eurotiales</taxon>
        <taxon>Aspergillaceae</taxon>
        <taxon>Penicillium</taxon>
    </lineage>
</organism>